<feature type="transmembrane region" description="Helical" evidence="7">
    <location>
        <begin position="157"/>
        <end position="182"/>
    </location>
</feature>
<proteinExistence type="inferred from homology"/>
<organism evidence="10 11">
    <name type="scientific">Terriglobus roseus</name>
    <dbReference type="NCBI Taxonomy" id="392734"/>
    <lineage>
        <taxon>Bacteria</taxon>
        <taxon>Pseudomonadati</taxon>
        <taxon>Acidobacteriota</taxon>
        <taxon>Terriglobia</taxon>
        <taxon>Terriglobales</taxon>
        <taxon>Acidobacteriaceae</taxon>
        <taxon>Terriglobus</taxon>
    </lineage>
</organism>
<comment type="subcellular location">
    <subcellularLocation>
        <location evidence="1">Cell membrane</location>
        <topology evidence="1">Multi-pass membrane protein</topology>
    </subcellularLocation>
</comment>
<sequence length="637" mass="67817">MEGESYTVIGILPAGFQFAPRGRLGVISPIQPFDGICEDRRSCHSLNGVARMLPGVTIAQADADVKRIATLLQAQYPETNRGQGGVAKPLSEEVIGKIRPVLYTLLTAALLLCAIACINVAGLLLARSESRRREFALRAALGATQARMLRQFTVESGMLVVTGLVLGIAAAGGAIRLLMLLLPDQMRSRMPFFDAVGLSAHTILFACAEAVVAALLFALVPALRLSLKSLQRNMAEGSAGAGSLSWRRLGSMLVMVEIATAVVLLVGAGMLARSLINLLHTDLAFDPAHLVTLSVGIPAKIYPTDVAQLAIERRVMDELRALPGVTAGGFGSVLPVSFNGNTDWIRFPGRPYDRTHIEINARSASPEYFQTLRVPLLHGRFFNDDDNAGKPLVAIVNRRFAEVYFPGENPLGKTFGDTSLSPKSIKTIVGVVDNLHEAALDDEMWPAAYYAAYQSIDAPAIALRVSGDERAVLESAARTVHSISPDLVASDIMTMTDHIESSQSAILHRGAAWLSGAFALLALLLCGVGLYGVVSYSVSLRTREIGVRMALGAPRKRIYALVLTEAGKLSLAGTAIGIALALLSATLLRGILFHVARFDVATLAVVSMLLALCSLGACMIPARRAALANPTDALRAD</sequence>
<keyword evidence="3 7" id="KW-0812">Transmembrane</keyword>
<evidence type="ECO:0000256" key="3">
    <source>
        <dbReference type="ARBA" id="ARBA00022692"/>
    </source>
</evidence>
<evidence type="ECO:0000256" key="5">
    <source>
        <dbReference type="ARBA" id="ARBA00023136"/>
    </source>
</evidence>
<dbReference type="InterPro" id="IPR003838">
    <property type="entry name" value="ABC3_permease_C"/>
</dbReference>
<feature type="transmembrane region" description="Helical" evidence="7">
    <location>
        <begin position="101"/>
        <end position="126"/>
    </location>
</feature>
<dbReference type="Proteomes" id="UP000182409">
    <property type="component" value="Unassembled WGS sequence"/>
</dbReference>
<dbReference type="InterPro" id="IPR050250">
    <property type="entry name" value="Macrolide_Exporter_MacB"/>
</dbReference>
<protein>
    <submittedName>
        <fullName evidence="10">Duplicated orphan permease</fullName>
    </submittedName>
</protein>
<comment type="similarity">
    <text evidence="6">Belongs to the ABC-4 integral membrane protein family.</text>
</comment>
<reference evidence="10 11" key="1">
    <citation type="submission" date="2016-10" db="EMBL/GenBank/DDBJ databases">
        <authorList>
            <person name="de Groot N.N."/>
        </authorList>
    </citation>
    <scope>NUCLEOTIDE SEQUENCE [LARGE SCALE GENOMIC DNA]</scope>
    <source>
        <strain evidence="10 11">AB35.6</strain>
    </source>
</reference>
<evidence type="ECO:0000256" key="7">
    <source>
        <dbReference type="SAM" id="Phobius"/>
    </source>
</evidence>
<feature type="domain" description="ABC3 transporter permease C-terminal" evidence="8">
    <location>
        <begin position="108"/>
        <end position="226"/>
    </location>
</feature>
<evidence type="ECO:0000256" key="6">
    <source>
        <dbReference type="ARBA" id="ARBA00038076"/>
    </source>
</evidence>
<dbReference type="InterPro" id="IPR025857">
    <property type="entry name" value="MacB_PCD"/>
</dbReference>
<feature type="transmembrane region" description="Helical" evidence="7">
    <location>
        <begin position="252"/>
        <end position="272"/>
    </location>
</feature>
<dbReference type="Pfam" id="PF12704">
    <property type="entry name" value="MacB_PCD"/>
    <property type="match status" value="1"/>
</dbReference>
<dbReference type="GO" id="GO:0005886">
    <property type="term" value="C:plasma membrane"/>
    <property type="evidence" value="ECO:0007669"/>
    <property type="project" value="UniProtKB-SubCell"/>
</dbReference>
<keyword evidence="5 7" id="KW-0472">Membrane</keyword>
<feature type="transmembrane region" description="Helical" evidence="7">
    <location>
        <begin position="202"/>
        <end position="223"/>
    </location>
</feature>
<gene>
    <name evidence="10" type="ORF">SAMN05443244_3995</name>
</gene>
<dbReference type="GO" id="GO:0022857">
    <property type="term" value="F:transmembrane transporter activity"/>
    <property type="evidence" value="ECO:0007669"/>
    <property type="project" value="TreeGrafter"/>
</dbReference>
<feature type="domain" description="MacB-like periplasmic core" evidence="9">
    <location>
        <begin position="252"/>
        <end position="434"/>
    </location>
</feature>
<feature type="transmembrane region" description="Helical" evidence="7">
    <location>
        <begin position="600"/>
        <end position="620"/>
    </location>
</feature>
<feature type="transmembrane region" description="Helical" evidence="7">
    <location>
        <begin position="558"/>
        <end position="588"/>
    </location>
</feature>
<evidence type="ECO:0000259" key="8">
    <source>
        <dbReference type="Pfam" id="PF02687"/>
    </source>
</evidence>
<keyword evidence="2" id="KW-1003">Cell membrane</keyword>
<feature type="domain" description="ABC3 transporter permease C-terminal" evidence="8">
    <location>
        <begin position="517"/>
        <end position="629"/>
    </location>
</feature>
<evidence type="ECO:0000259" key="9">
    <source>
        <dbReference type="Pfam" id="PF12704"/>
    </source>
</evidence>
<dbReference type="PANTHER" id="PTHR30572:SF4">
    <property type="entry name" value="ABC TRANSPORTER PERMEASE YTRF"/>
    <property type="match status" value="1"/>
</dbReference>
<dbReference type="EMBL" id="FNSD01000001">
    <property type="protein sequence ID" value="SEC65092.1"/>
    <property type="molecule type" value="Genomic_DNA"/>
</dbReference>
<evidence type="ECO:0000256" key="4">
    <source>
        <dbReference type="ARBA" id="ARBA00022989"/>
    </source>
</evidence>
<dbReference type="PANTHER" id="PTHR30572">
    <property type="entry name" value="MEMBRANE COMPONENT OF TRANSPORTER-RELATED"/>
    <property type="match status" value="1"/>
</dbReference>
<accession>A0A1H4U8K0</accession>
<keyword evidence="4 7" id="KW-1133">Transmembrane helix</keyword>
<evidence type="ECO:0000313" key="11">
    <source>
        <dbReference type="Proteomes" id="UP000182409"/>
    </source>
</evidence>
<evidence type="ECO:0000256" key="1">
    <source>
        <dbReference type="ARBA" id="ARBA00004651"/>
    </source>
</evidence>
<name>A0A1H4U8K0_9BACT</name>
<evidence type="ECO:0000256" key="2">
    <source>
        <dbReference type="ARBA" id="ARBA00022475"/>
    </source>
</evidence>
<dbReference type="Pfam" id="PF02687">
    <property type="entry name" value="FtsX"/>
    <property type="match status" value="2"/>
</dbReference>
<feature type="transmembrane region" description="Helical" evidence="7">
    <location>
        <begin position="511"/>
        <end position="538"/>
    </location>
</feature>
<evidence type="ECO:0000313" key="10">
    <source>
        <dbReference type="EMBL" id="SEC65092.1"/>
    </source>
</evidence>
<dbReference type="AlphaFoldDB" id="A0A1H4U8K0"/>